<dbReference type="EMBL" id="CM001436">
    <property type="protein sequence ID" value="EHQ36451.1"/>
    <property type="molecule type" value="Genomic_DNA"/>
</dbReference>
<dbReference type="InParanoid" id="H1Z2P8"/>
<keyword evidence="1" id="KW-1133">Transmembrane helix</keyword>
<dbReference type="RefSeq" id="WP_004078736.1">
    <property type="nucleotide sequence ID" value="NZ_CM001436.1"/>
</dbReference>
<keyword evidence="1" id="KW-0812">Transmembrane</keyword>
<evidence type="ECO:0000256" key="1">
    <source>
        <dbReference type="SAM" id="Phobius"/>
    </source>
</evidence>
<evidence type="ECO:0000313" key="3">
    <source>
        <dbReference type="Proteomes" id="UP000005741"/>
    </source>
</evidence>
<evidence type="ECO:0000313" key="2">
    <source>
        <dbReference type="EMBL" id="EHQ36451.1"/>
    </source>
</evidence>
<protein>
    <submittedName>
        <fullName evidence="2">Uncharacterized protein</fullName>
    </submittedName>
</protein>
<sequence length="141" mass="15508">MGVYNFYISEQTNAAGDTAPLTSPAAVTLNWQTKLTTSSGYVSFQVNKSAQVSYTIRKDGYVTVSRIYTPSWTGDTINEYIAIRPEGQVLPGDPTAAPTPDHRTDTQRAEAAFSIIFSNIEAFATLTCIVLLLSFIKWMKL</sequence>
<dbReference type="Proteomes" id="UP000005741">
    <property type="component" value="Chromosome"/>
</dbReference>
<name>H1Z2P8_9EURY</name>
<feature type="transmembrane region" description="Helical" evidence="1">
    <location>
        <begin position="111"/>
        <end position="136"/>
    </location>
</feature>
<dbReference type="STRING" id="937775.Metlim_2400"/>
<accession>H1Z2P8</accession>
<proteinExistence type="predicted"/>
<gene>
    <name evidence="2" type="ORF">Metlim_2400</name>
</gene>
<keyword evidence="1" id="KW-0472">Membrane</keyword>
<dbReference type="AlphaFoldDB" id="H1Z2P8"/>
<keyword evidence="3" id="KW-1185">Reference proteome</keyword>
<reference evidence="2 3" key="1">
    <citation type="submission" date="2011-10" db="EMBL/GenBank/DDBJ databases">
        <title>The Improved High-Quality Draft genome of Methanoplanus limicola DSM 2279.</title>
        <authorList>
            <consortium name="US DOE Joint Genome Institute (JGI-PGF)"/>
            <person name="Lucas S."/>
            <person name="Copeland A."/>
            <person name="Lapidus A."/>
            <person name="Glavina del Rio T."/>
            <person name="Dalin E."/>
            <person name="Tice H."/>
            <person name="Bruce D."/>
            <person name="Goodwin L."/>
            <person name="Pitluck S."/>
            <person name="Peters L."/>
            <person name="Mikhailova N."/>
            <person name="Lu M."/>
            <person name="Kyrpides N."/>
            <person name="Mavromatis K."/>
            <person name="Ivanova N."/>
            <person name="Markowitz V."/>
            <person name="Cheng J.-F."/>
            <person name="Hugenholtz P."/>
            <person name="Woyke T."/>
            <person name="Wu D."/>
            <person name="Wirth R."/>
            <person name="Brambilla E.-M."/>
            <person name="Klenk H.-P."/>
            <person name="Eisen J.A."/>
        </authorList>
    </citation>
    <scope>NUCLEOTIDE SEQUENCE [LARGE SCALE GENOMIC DNA]</scope>
    <source>
        <strain evidence="2 3">DSM 2279</strain>
    </source>
</reference>
<dbReference type="HOGENOM" id="CLU_1821034_0_0_2"/>
<organism evidence="2 3">
    <name type="scientific">Methanoplanus limicola DSM 2279</name>
    <dbReference type="NCBI Taxonomy" id="937775"/>
    <lineage>
        <taxon>Archaea</taxon>
        <taxon>Methanobacteriati</taxon>
        <taxon>Methanobacteriota</taxon>
        <taxon>Stenosarchaea group</taxon>
        <taxon>Methanomicrobia</taxon>
        <taxon>Methanomicrobiales</taxon>
        <taxon>Methanomicrobiaceae</taxon>
        <taxon>Methanoplanus</taxon>
    </lineage>
</organism>